<dbReference type="InterPro" id="IPR015867">
    <property type="entry name" value="N-reg_PII/ATP_PRibTrfase_C"/>
</dbReference>
<dbReference type="GO" id="GO:0005829">
    <property type="term" value="C:cytosol"/>
    <property type="evidence" value="ECO:0007669"/>
    <property type="project" value="TreeGrafter"/>
</dbReference>
<dbReference type="GO" id="GO:0006808">
    <property type="term" value="P:regulation of nitrogen utilization"/>
    <property type="evidence" value="ECO:0007669"/>
    <property type="project" value="InterPro"/>
</dbReference>
<dbReference type="EMBL" id="CP000660">
    <property type="protein sequence ID" value="ABP50600.1"/>
    <property type="molecule type" value="Genomic_DNA"/>
</dbReference>
<dbReference type="GeneID" id="5054217"/>
<dbReference type="PANTHER" id="PTHR30115:SF11">
    <property type="entry name" value="NITROGEN REGULATORY PROTEIN P-II HOMOLOG"/>
    <property type="match status" value="1"/>
</dbReference>
<dbReference type="KEGG" id="pas:Pars_1021"/>
<dbReference type="Gene3D" id="3.30.70.120">
    <property type="match status" value="1"/>
</dbReference>
<dbReference type="PRINTS" id="PR00340">
    <property type="entry name" value="PIIGLNB"/>
</dbReference>
<evidence type="ECO:0000313" key="3">
    <source>
        <dbReference type="Proteomes" id="UP000001567"/>
    </source>
</evidence>
<dbReference type="InterPro" id="IPR002187">
    <property type="entry name" value="N-reg_PII"/>
</dbReference>
<dbReference type="GO" id="GO:0005524">
    <property type="term" value="F:ATP binding"/>
    <property type="evidence" value="ECO:0007669"/>
    <property type="project" value="TreeGrafter"/>
</dbReference>
<reference evidence="2 3" key="1">
    <citation type="submission" date="2007-04" db="EMBL/GenBank/DDBJ databases">
        <title>Complete sequence of Pyrobaculum arsenaticum DSM 13514.</title>
        <authorList>
            <consortium name="US DOE Joint Genome Institute"/>
            <person name="Copeland A."/>
            <person name="Lucas S."/>
            <person name="Lapidus A."/>
            <person name="Barry K."/>
            <person name="Glavina del Rio T."/>
            <person name="Dalin E."/>
            <person name="Tice H."/>
            <person name="Pitluck S."/>
            <person name="Chain P."/>
            <person name="Malfatti S."/>
            <person name="Shin M."/>
            <person name="Vergez L."/>
            <person name="Schmutz J."/>
            <person name="Larimer F."/>
            <person name="Land M."/>
            <person name="Hauser L."/>
            <person name="Kyrpides N."/>
            <person name="Mikhailova N."/>
            <person name="Cozen A.E."/>
            <person name="Fitz-Gibbon S.T."/>
            <person name="House C.H."/>
            <person name="Saltikov C."/>
            <person name="Lowe T.M."/>
            <person name="Richardson P."/>
        </authorList>
    </citation>
    <scope>NUCLEOTIDE SEQUENCE [LARGE SCALE GENOMIC DNA]</scope>
    <source>
        <strain evidence="3">ATCC 700994 / DSM 13514 / JCM 11321 / PZ6</strain>
    </source>
</reference>
<protein>
    <submittedName>
        <fullName evidence="2">Nitrogen regulatory protein P-II</fullName>
    </submittedName>
</protein>
<dbReference type="PhylomeDB" id="A4WJN3"/>
<dbReference type="PANTHER" id="PTHR30115">
    <property type="entry name" value="NITROGEN REGULATORY PROTEIN P-II"/>
    <property type="match status" value="1"/>
</dbReference>
<name>A4WJN3_PYRAR</name>
<accession>A4WJN3</accession>
<dbReference type="InterPro" id="IPR011322">
    <property type="entry name" value="N-reg_PII-like_a/b"/>
</dbReference>
<dbReference type="Pfam" id="PF00543">
    <property type="entry name" value="P-II"/>
    <property type="match status" value="1"/>
</dbReference>
<dbReference type="GO" id="GO:0030234">
    <property type="term" value="F:enzyme regulator activity"/>
    <property type="evidence" value="ECO:0007669"/>
    <property type="project" value="InterPro"/>
</dbReference>
<proteinExistence type="inferred from homology"/>
<evidence type="ECO:0000313" key="2">
    <source>
        <dbReference type="EMBL" id="ABP50600.1"/>
    </source>
</evidence>
<dbReference type="PROSITE" id="PS00638">
    <property type="entry name" value="PII_GLNB_CTER"/>
    <property type="match status" value="1"/>
</dbReference>
<dbReference type="SUPFAM" id="SSF54913">
    <property type="entry name" value="GlnB-like"/>
    <property type="match status" value="1"/>
</dbReference>
<dbReference type="Proteomes" id="UP000001567">
    <property type="component" value="Chromosome"/>
</dbReference>
<comment type="similarity">
    <text evidence="1">Belongs to the P(II) protein family.</text>
</comment>
<dbReference type="AlphaFoldDB" id="A4WJN3"/>
<organism evidence="2 3">
    <name type="scientific">Pyrobaculum arsenaticum (strain DSM 13514 / JCM 11321 / PZ6)</name>
    <dbReference type="NCBI Taxonomy" id="340102"/>
    <lineage>
        <taxon>Archaea</taxon>
        <taxon>Thermoproteota</taxon>
        <taxon>Thermoprotei</taxon>
        <taxon>Thermoproteales</taxon>
        <taxon>Thermoproteaceae</taxon>
        <taxon>Pyrobaculum</taxon>
    </lineage>
</organism>
<dbReference type="InterPro" id="IPR017918">
    <property type="entry name" value="N-reg_PII_CS"/>
</dbReference>
<sequence>MTLVMVKAVIREDKLMNVLAALIANGFTGATAYRVQGMGGEGGVASIRGSVRPVLVPRVVVEVVINEEQTEKVIRIITETARTGEVGDGRIFVIPISAAIRIRTGELLSA</sequence>
<evidence type="ECO:0000256" key="1">
    <source>
        <dbReference type="RuleBase" id="RU003936"/>
    </source>
</evidence>
<dbReference type="HOGENOM" id="CLU_082268_0_0_2"/>
<dbReference type="SMART" id="SM00938">
    <property type="entry name" value="P-II"/>
    <property type="match status" value="1"/>
</dbReference>
<dbReference type="STRING" id="340102.Pars_1021"/>
<gene>
    <name evidence="2" type="ordered locus">Pars_1021</name>
</gene>
<dbReference type="PROSITE" id="PS51343">
    <property type="entry name" value="PII_GLNB_DOM"/>
    <property type="match status" value="1"/>
</dbReference>
<dbReference type="RefSeq" id="WP_011900507.1">
    <property type="nucleotide sequence ID" value="NC_009376.1"/>
</dbReference>